<keyword evidence="3 7" id="KW-0812">Transmembrane</keyword>
<reference evidence="8 9" key="1">
    <citation type="journal article" date="2023" name="Int. J. Syst. Evol. Microbiol.">
        <title>Arthrobacter mangrovi sp. nov., an actinobacterium isolated from the rhizosphere of a mangrove.</title>
        <authorList>
            <person name="Hamada M."/>
            <person name="Saitou S."/>
            <person name="Enomoto N."/>
            <person name="Nanri K."/>
            <person name="Hidaka K."/>
            <person name="Miura T."/>
            <person name="Tamura T."/>
        </authorList>
    </citation>
    <scope>NUCLEOTIDE SEQUENCE [LARGE SCALE GENOMIC DNA]</scope>
    <source>
        <strain evidence="8 9">NBRC 112813</strain>
    </source>
</reference>
<keyword evidence="2" id="KW-0813">Transport</keyword>
<evidence type="ECO:0000256" key="2">
    <source>
        <dbReference type="ARBA" id="ARBA00022448"/>
    </source>
</evidence>
<accession>A0ABQ5MU18</accession>
<comment type="subcellular location">
    <subcellularLocation>
        <location evidence="1">Membrane</location>
        <topology evidence="1">Multi-pass membrane protein</topology>
    </subcellularLocation>
</comment>
<evidence type="ECO:0000256" key="7">
    <source>
        <dbReference type="SAM" id="Phobius"/>
    </source>
</evidence>
<feature type="compositionally biased region" description="Gly residues" evidence="6">
    <location>
        <begin position="467"/>
        <end position="478"/>
    </location>
</feature>
<dbReference type="InterPro" id="IPR001991">
    <property type="entry name" value="Na-dicarboxylate_symporter"/>
</dbReference>
<feature type="compositionally biased region" description="Low complexity" evidence="6">
    <location>
        <begin position="455"/>
        <end position="466"/>
    </location>
</feature>
<dbReference type="Gene3D" id="1.10.3860.10">
    <property type="entry name" value="Sodium:dicarboxylate symporter"/>
    <property type="match status" value="1"/>
</dbReference>
<keyword evidence="9" id="KW-1185">Reference proteome</keyword>
<feature type="region of interest" description="Disordered" evidence="6">
    <location>
        <begin position="452"/>
        <end position="488"/>
    </location>
</feature>
<evidence type="ECO:0000256" key="6">
    <source>
        <dbReference type="SAM" id="MobiDB-lite"/>
    </source>
</evidence>
<keyword evidence="5 7" id="KW-0472">Membrane</keyword>
<organism evidence="8 9">
    <name type="scientific">Arthrobacter mangrovi</name>
    <dbReference type="NCBI Taxonomy" id="2966350"/>
    <lineage>
        <taxon>Bacteria</taxon>
        <taxon>Bacillati</taxon>
        <taxon>Actinomycetota</taxon>
        <taxon>Actinomycetes</taxon>
        <taxon>Micrococcales</taxon>
        <taxon>Micrococcaceae</taxon>
        <taxon>Arthrobacter</taxon>
    </lineage>
</organism>
<evidence type="ECO:0000256" key="1">
    <source>
        <dbReference type="ARBA" id="ARBA00004141"/>
    </source>
</evidence>
<dbReference type="Pfam" id="PF00375">
    <property type="entry name" value="SDF"/>
    <property type="match status" value="1"/>
</dbReference>
<feature type="transmembrane region" description="Helical" evidence="7">
    <location>
        <begin position="154"/>
        <end position="177"/>
    </location>
</feature>
<dbReference type="RefSeq" id="WP_264795249.1">
    <property type="nucleotide sequence ID" value="NZ_BRVS01000005.1"/>
</dbReference>
<dbReference type="SUPFAM" id="SSF118215">
    <property type="entry name" value="Proton glutamate symport protein"/>
    <property type="match status" value="1"/>
</dbReference>
<feature type="transmembrane region" description="Helical" evidence="7">
    <location>
        <begin position="346"/>
        <end position="372"/>
    </location>
</feature>
<sequence>MSSSHQLPPEQTAPAGAPAKKKDRTHFLYIAVIVAVVLGAILGFVAPEVAVALKPLGTGFIALIKMMIAPIIFCTIVLGVGSIAKAATVGKVGGLALGYFLVMSTFALAIGLVVGNIIQPGEGLNISSGSVEAPEAEGEAGTVDFVLGIIPTSMLSALTEGNILQTLFIALLVGFALQKMGRTGVPILQAVSYIQALVFRILIMIMWLAPIGAFGAIAAVVGETGFQAIVSLGTLMVAFYITCILFIVLVLGPILKLVAGLNIFRLMRYLAREYLLIVSTSSSEAALPRLIAKMDHIGVDRSVVGITVPTGYSFNLDGTAIYLTMAALFVAEAMGKPLSLGEQISLLVFMIIASKGAAGVSGAGLATLAAGLQSHRPDLVEGVGLIVGIDRFMSEARALTNFTGNAVATVLIGQWTHEFDKDQAERVLSGQDPFDETTMNEDHGYVAPREEAVVGSAATDAAETGATGAGAPGAGTPTGGTPRREREL</sequence>
<feature type="transmembrane region" description="Helical" evidence="7">
    <location>
        <begin position="58"/>
        <end position="84"/>
    </location>
</feature>
<evidence type="ECO:0000313" key="8">
    <source>
        <dbReference type="EMBL" id="GLB67127.1"/>
    </source>
</evidence>
<feature type="transmembrane region" description="Helical" evidence="7">
    <location>
        <begin position="96"/>
        <end position="118"/>
    </location>
</feature>
<dbReference type="PRINTS" id="PR00173">
    <property type="entry name" value="EDTRNSPORT"/>
</dbReference>
<evidence type="ECO:0000256" key="5">
    <source>
        <dbReference type="ARBA" id="ARBA00023136"/>
    </source>
</evidence>
<evidence type="ECO:0000313" key="9">
    <source>
        <dbReference type="Proteomes" id="UP001209654"/>
    </source>
</evidence>
<feature type="transmembrane region" description="Helical" evidence="7">
    <location>
        <begin position="27"/>
        <end position="46"/>
    </location>
</feature>
<evidence type="ECO:0000256" key="4">
    <source>
        <dbReference type="ARBA" id="ARBA00022989"/>
    </source>
</evidence>
<proteinExistence type="predicted"/>
<dbReference type="Proteomes" id="UP001209654">
    <property type="component" value="Unassembled WGS sequence"/>
</dbReference>
<comment type="caution">
    <text evidence="8">The sequence shown here is derived from an EMBL/GenBank/DDBJ whole genome shotgun (WGS) entry which is preliminary data.</text>
</comment>
<dbReference type="PANTHER" id="PTHR42865">
    <property type="entry name" value="PROTON/GLUTAMATE-ASPARTATE SYMPORTER"/>
    <property type="match status" value="1"/>
</dbReference>
<dbReference type="InterPro" id="IPR036458">
    <property type="entry name" value="Na:dicarbo_symporter_sf"/>
</dbReference>
<dbReference type="PANTHER" id="PTHR42865:SF1">
    <property type="entry name" value="AEROBIC C4-DICARBOXYLATE TRANSPORT PROTEIN"/>
    <property type="match status" value="1"/>
</dbReference>
<name>A0ABQ5MU18_9MICC</name>
<feature type="transmembrane region" description="Helical" evidence="7">
    <location>
        <begin position="228"/>
        <end position="254"/>
    </location>
</feature>
<protein>
    <submittedName>
        <fullName evidence="8">Aerobic C4-dicarboxylate transporter</fullName>
    </submittedName>
</protein>
<dbReference type="EMBL" id="BRVS01000005">
    <property type="protein sequence ID" value="GLB67127.1"/>
    <property type="molecule type" value="Genomic_DNA"/>
</dbReference>
<feature type="transmembrane region" description="Helical" evidence="7">
    <location>
        <begin position="312"/>
        <end position="334"/>
    </location>
</feature>
<keyword evidence="4 7" id="KW-1133">Transmembrane helix</keyword>
<evidence type="ECO:0000256" key="3">
    <source>
        <dbReference type="ARBA" id="ARBA00022692"/>
    </source>
</evidence>
<feature type="transmembrane region" description="Helical" evidence="7">
    <location>
        <begin position="197"/>
        <end position="222"/>
    </location>
</feature>
<gene>
    <name evidence="8" type="ORF">AHIS1636_15660</name>
</gene>